<evidence type="ECO:0000259" key="6">
    <source>
        <dbReference type="Pfam" id="PF24859"/>
    </source>
</evidence>
<dbReference type="Pfam" id="PF24859">
    <property type="entry name" value="FdhE_central"/>
    <property type="match status" value="1"/>
</dbReference>
<proteinExistence type="inferred from homology"/>
<dbReference type="AlphaFoldDB" id="A0A845SEL2"/>
<evidence type="ECO:0000256" key="3">
    <source>
        <dbReference type="ARBA" id="ARBA00061033"/>
    </source>
</evidence>
<feature type="domain" description="FdhE C-terminal" evidence="7">
    <location>
        <begin position="226"/>
        <end position="300"/>
    </location>
</feature>
<dbReference type="SUPFAM" id="SSF144020">
    <property type="entry name" value="FdhE-like"/>
    <property type="match status" value="1"/>
</dbReference>
<reference evidence="8 9" key="1">
    <citation type="submission" date="2019-12" db="EMBL/GenBank/DDBJ databases">
        <authorList>
            <person name="Lee S.D."/>
        </authorList>
    </citation>
    <scope>NUCLEOTIDE SEQUENCE [LARGE SCALE GENOMIC DNA]</scope>
    <source>
        <strain evidence="8 9">SAP-6</strain>
    </source>
</reference>
<dbReference type="Gene3D" id="3.90.1670.10">
    <property type="entry name" value="FdhE-like domain"/>
    <property type="match status" value="1"/>
</dbReference>
<keyword evidence="2 4" id="KW-0963">Cytoplasm</keyword>
<dbReference type="InterPro" id="IPR056797">
    <property type="entry name" value="FdhE_central"/>
</dbReference>
<feature type="domain" description="FdhE central" evidence="6">
    <location>
        <begin position="185"/>
        <end position="223"/>
    </location>
</feature>
<reference evidence="8 9" key="2">
    <citation type="submission" date="2020-02" db="EMBL/GenBank/DDBJ databases">
        <title>The new genus of Enterobacteriales.</title>
        <authorList>
            <person name="Kim I.S."/>
        </authorList>
    </citation>
    <scope>NUCLEOTIDE SEQUENCE [LARGE SCALE GENOMIC DNA]</scope>
    <source>
        <strain evidence="8 9">SAP-6</strain>
    </source>
</reference>
<evidence type="ECO:0000256" key="2">
    <source>
        <dbReference type="ARBA" id="ARBA00022490"/>
    </source>
</evidence>
<evidence type="ECO:0000313" key="9">
    <source>
        <dbReference type="Proteomes" id="UP000461443"/>
    </source>
</evidence>
<comment type="function">
    <text evidence="4">Necessary for formate dehydrogenase activity.</text>
</comment>
<comment type="subcellular location">
    <subcellularLocation>
        <location evidence="1 4">Cytoplasm</location>
    </subcellularLocation>
</comment>
<dbReference type="PANTHER" id="PTHR37689">
    <property type="entry name" value="PROTEIN FDHE"/>
    <property type="match status" value="1"/>
</dbReference>
<dbReference type="GO" id="GO:0005829">
    <property type="term" value="C:cytosol"/>
    <property type="evidence" value="ECO:0007669"/>
    <property type="project" value="TreeGrafter"/>
</dbReference>
<dbReference type="InterPro" id="IPR056796">
    <property type="entry name" value="FdhE_C"/>
</dbReference>
<dbReference type="GO" id="GO:0051604">
    <property type="term" value="P:protein maturation"/>
    <property type="evidence" value="ECO:0007669"/>
    <property type="project" value="TreeGrafter"/>
</dbReference>
<gene>
    <name evidence="4 8" type="primary">fdhE</name>
    <name evidence="8" type="ORF">GRH90_03395</name>
</gene>
<dbReference type="FunFam" id="3.90.1670.10:FF:000001">
    <property type="entry name" value="Protein FdhE"/>
    <property type="match status" value="1"/>
</dbReference>
<keyword evidence="9" id="KW-1185">Reference proteome</keyword>
<evidence type="ECO:0000256" key="1">
    <source>
        <dbReference type="ARBA" id="ARBA00004496"/>
    </source>
</evidence>
<evidence type="ECO:0000313" key="8">
    <source>
        <dbReference type="EMBL" id="NDL61807.1"/>
    </source>
</evidence>
<dbReference type="RefSeq" id="WP_162364487.1">
    <property type="nucleotide sequence ID" value="NZ_WUBS01000002.1"/>
</dbReference>
<dbReference type="EMBL" id="WUBS01000002">
    <property type="protein sequence ID" value="NDL61807.1"/>
    <property type="molecule type" value="Genomic_DNA"/>
</dbReference>
<comment type="caution">
    <text evidence="8">The sequence shown here is derived from an EMBL/GenBank/DDBJ whole genome shotgun (WGS) entry which is preliminary data.</text>
</comment>
<dbReference type="PIRSF" id="PIRSF018296">
    <property type="entry name" value="Format_dh_formtn"/>
    <property type="match status" value="1"/>
</dbReference>
<evidence type="ECO:0000259" key="7">
    <source>
        <dbReference type="Pfam" id="PF24860"/>
    </source>
</evidence>
<name>A0A845SEL2_9GAMM</name>
<accession>A0A845SEL2</accession>
<comment type="similarity">
    <text evidence="3 4">Belongs to the FdhE family.</text>
</comment>
<protein>
    <recommendedName>
        <fullName evidence="4">Protein FdhE homolog</fullName>
    </recommendedName>
</protein>
<feature type="domain" description="FdhE N-terminal" evidence="5">
    <location>
        <begin position="22"/>
        <end position="178"/>
    </location>
</feature>
<dbReference type="PANTHER" id="PTHR37689:SF1">
    <property type="entry name" value="PROTEIN FDHE"/>
    <property type="match status" value="1"/>
</dbReference>
<dbReference type="InterPro" id="IPR006452">
    <property type="entry name" value="Formate_DH_accessory"/>
</dbReference>
<evidence type="ECO:0000259" key="5">
    <source>
        <dbReference type="Pfam" id="PF04216"/>
    </source>
</evidence>
<dbReference type="InterPro" id="IPR056774">
    <property type="entry name" value="FdhE_N"/>
</dbReference>
<evidence type="ECO:0000256" key="4">
    <source>
        <dbReference type="HAMAP-Rule" id="MF_00611"/>
    </source>
</evidence>
<dbReference type="NCBIfam" id="TIGR01562">
    <property type="entry name" value="FdhE"/>
    <property type="match status" value="1"/>
</dbReference>
<organism evidence="8 9">
    <name type="scientific">Acerihabitans arboris</name>
    <dbReference type="NCBI Taxonomy" id="2691583"/>
    <lineage>
        <taxon>Bacteria</taxon>
        <taxon>Pseudomonadati</taxon>
        <taxon>Pseudomonadota</taxon>
        <taxon>Gammaproteobacteria</taxon>
        <taxon>Enterobacterales</taxon>
        <taxon>Pectobacteriaceae</taxon>
        <taxon>Acerihabitans</taxon>
    </lineage>
</organism>
<dbReference type="GO" id="GO:0008199">
    <property type="term" value="F:ferric iron binding"/>
    <property type="evidence" value="ECO:0007669"/>
    <property type="project" value="TreeGrafter"/>
</dbReference>
<sequence length="304" mass="32823">MAIHIVAEQDLTERQVSSSTAIPPLLIADLPRLYQQRADRLLRLSADHPFGDYLRFAAGVVQAQRRVLEALPLDAGAPLPAPDNGAPPLDAAVFPRSPRWRDMLRALILQLLPAAAPTVRRALETLSSLPDSVADAEAQALLNGDFARADSARAPFLWAALSLYWAQLAGRIQGHALADGGRRQYCPVCGGAPVASVIQAKGAVPGLRYLHCALCESEWHLVRAVCSSCEQTDDLVYWSLDDRRAAVTAESCGHCHSYLKVVRQDKDAAAESVADDLASIMLDAKLEEKGFSRSGINPFLFPAG</sequence>
<dbReference type="HAMAP" id="MF_00611">
    <property type="entry name" value="FdeH"/>
    <property type="match status" value="1"/>
</dbReference>
<dbReference type="Proteomes" id="UP000461443">
    <property type="component" value="Unassembled WGS sequence"/>
</dbReference>
<dbReference type="CDD" id="cd16341">
    <property type="entry name" value="FdhE"/>
    <property type="match status" value="1"/>
</dbReference>
<dbReference type="Pfam" id="PF04216">
    <property type="entry name" value="FdhE_N"/>
    <property type="match status" value="1"/>
</dbReference>
<dbReference type="InterPro" id="IPR024064">
    <property type="entry name" value="FdhE-like_sf"/>
</dbReference>
<dbReference type="Pfam" id="PF24860">
    <property type="entry name" value="FdhE_C"/>
    <property type="match status" value="1"/>
</dbReference>